<accession>A0A0F9BTY1</accession>
<sequence>MKTITVNEKIWNKLTKLKYKFGYDTIGEVIERLLNILTEFKMYDEFKNSGDGK</sequence>
<comment type="caution">
    <text evidence="1">The sequence shown here is derived from an EMBL/GenBank/DDBJ whole genome shotgun (WGS) entry which is preliminary data.</text>
</comment>
<evidence type="ECO:0000313" key="1">
    <source>
        <dbReference type="EMBL" id="KKK93849.1"/>
    </source>
</evidence>
<dbReference type="EMBL" id="LAZR01047600">
    <property type="protein sequence ID" value="KKK93849.1"/>
    <property type="molecule type" value="Genomic_DNA"/>
</dbReference>
<dbReference type="AlphaFoldDB" id="A0A0F9BTY1"/>
<proteinExistence type="predicted"/>
<organism evidence="1">
    <name type="scientific">marine sediment metagenome</name>
    <dbReference type="NCBI Taxonomy" id="412755"/>
    <lineage>
        <taxon>unclassified sequences</taxon>
        <taxon>metagenomes</taxon>
        <taxon>ecological metagenomes</taxon>
    </lineage>
</organism>
<gene>
    <name evidence="1" type="ORF">LCGC14_2688800</name>
</gene>
<name>A0A0F9BTY1_9ZZZZ</name>
<protein>
    <submittedName>
        <fullName evidence="1">Uncharacterized protein</fullName>
    </submittedName>
</protein>
<reference evidence="1" key="1">
    <citation type="journal article" date="2015" name="Nature">
        <title>Complex archaea that bridge the gap between prokaryotes and eukaryotes.</title>
        <authorList>
            <person name="Spang A."/>
            <person name="Saw J.H."/>
            <person name="Jorgensen S.L."/>
            <person name="Zaremba-Niedzwiedzka K."/>
            <person name="Martijn J."/>
            <person name="Lind A.E."/>
            <person name="van Eijk R."/>
            <person name="Schleper C."/>
            <person name="Guy L."/>
            <person name="Ettema T.J."/>
        </authorList>
    </citation>
    <scope>NUCLEOTIDE SEQUENCE</scope>
</reference>